<evidence type="ECO:0000313" key="3">
    <source>
        <dbReference type="Proteomes" id="UP001060261"/>
    </source>
</evidence>
<proteinExistence type="predicted"/>
<organism evidence="2 3">
    <name type="scientific">Deinococcus rubellus</name>
    <dbReference type="NCBI Taxonomy" id="1889240"/>
    <lineage>
        <taxon>Bacteria</taxon>
        <taxon>Thermotogati</taxon>
        <taxon>Deinococcota</taxon>
        <taxon>Deinococci</taxon>
        <taxon>Deinococcales</taxon>
        <taxon>Deinococcaceae</taxon>
        <taxon>Deinococcus</taxon>
    </lineage>
</organism>
<sequence length="150" mass="16922">MSYTKLSEQVAKLANPQRSDSFVKAFKEAVREGQFEAAYMNTERFQLPKEFSRRNSDETYSRNVREMIFEASPEFDTWFEEVNRSLAANRTGGKIKTSVENISAGLVDFKALAAETRQKMQASFEKGQHLGSSRAGRKAAPKAAAKKSKR</sequence>
<feature type="region of interest" description="Disordered" evidence="1">
    <location>
        <begin position="120"/>
        <end position="150"/>
    </location>
</feature>
<dbReference type="Proteomes" id="UP001060261">
    <property type="component" value="Chromosome"/>
</dbReference>
<gene>
    <name evidence="2" type="ORF">N0D28_11195</name>
</gene>
<feature type="compositionally biased region" description="Basic residues" evidence="1">
    <location>
        <begin position="135"/>
        <end position="150"/>
    </location>
</feature>
<keyword evidence="3" id="KW-1185">Reference proteome</keyword>
<evidence type="ECO:0000313" key="2">
    <source>
        <dbReference type="EMBL" id="UWX63311.1"/>
    </source>
</evidence>
<protein>
    <submittedName>
        <fullName evidence="2">Uncharacterized protein</fullName>
    </submittedName>
</protein>
<dbReference type="EMBL" id="CP104213">
    <property type="protein sequence ID" value="UWX63311.1"/>
    <property type="molecule type" value="Genomic_DNA"/>
</dbReference>
<accession>A0ABY5YEE5</accession>
<name>A0ABY5YEE5_9DEIO</name>
<reference evidence="2" key="1">
    <citation type="submission" date="2022-09" db="EMBL/GenBank/DDBJ databases">
        <title>genome sequence of Deinococcus rubellus.</title>
        <authorList>
            <person name="Srinivasan S."/>
        </authorList>
    </citation>
    <scope>NUCLEOTIDE SEQUENCE</scope>
    <source>
        <strain evidence="2">Ant6</strain>
    </source>
</reference>
<evidence type="ECO:0000256" key="1">
    <source>
        <dbReference type="SAM" id="MobiDB-lite"/>
    </source>
</evidence>
<dbReference type="RefSeq" id="WP_260559601.1">
    <property type="nucleotide sequence ID" value="NZ_BAABEC010000144.1"/>
</dbReference>